<protein>
    <recommendedName>
        <fullName evidence="2">Fungal STAND N-terminal Goodbye domain-containing protein</fullName>
    </recommendedName>
</protein>
<name>A0A9P5JSU9_9AGAM</name>
<evidence type="ECO:0000313" key="5">
    <source>
        <dbReference type="Proteomes" id="UP000759537"/>
    </source>
</evidence>
<feature type="transmembrane region" description="Helical" evidence="1">
    <location>
        <begin position="96"/>
        <end position="117"/>
    </location>
</feature>
<dbReference type="AlphaFoldDB" id="A0A9P5JSU9"/>
<dbReference type="Gene3D" id="1.20.120.20">
    <property type="entry name" value="Apolipoprotein"/>
    <property type="match status" value="1"/>
</dbReference>
<keyword evidence="1" id="KW-1133">Transmembrane helix</keyword>
<dbReference type="InterPro" id="IPR031350">
    <property type="entry name" value="Goodbye_dom"/>
</dbReference>
<keyword evidence="1" id="KW-0812">Transmembrane</keyword>
<evidence type="ECO:0000313" key="3">
    <source>
        <dbReference type="EMBL" id="KAF8460700.1"/>
    </source>
</evidence>
<keyword evidence="5" id="KW-1185">Reference proteome</keyword>
<organism evidence="3 5">
    <name type="scientific">Russula ochroleuca</name>
    <dbReference type="NCBI Taxonomy" id="152965"/>
    <lineage>
        <taxon>Eukaryota</taxon>
        <taxon>Fungi</taxon>
        <taxon>Dikarya</taxon>
        <taxon>Basidiomycota</taxon>
        <taxon>Agaricomycotina</taxon>
        <taxon>Agaricomycetes</taxon>
        <taxon>Russulales</taxon>
        <taxon>Russulaceae</taxon>
        <taxon>Russula</taxon>
    </lineage>
</organism>
<accession>A0A9P5JSU9</accession>
<dbReference type="Proteomes" id="UP000759537">
    <property type="component" value="Unassembled WGS sequence"/>
</dbReference>
<evidence type="ECO:0000256" key="1">
    <source>
        <dbReference type="SAM" id="Phobius"/>
    </source>
</evidence>
<reference evidence="3" key="1">
    <citation type="submission" date="2019-10" db="EMBL/GenBank/DDBJ databases">
        <authorList>
            <consortium name="DOE Joint Genome Institute"/>
            <person name="Kuo A."/>
            <person name="Miyauchi S."/>
            <person name="Kiss E."/>
            <person name="Drula E."/>
            <person name="Kohler A."/>
            <person name="Sanchez-Garcia M."/>
            <person name="Andreopoulos B."/>
            <person name="Barry K.W."/>
            <person name="Bonito G."/>
            <person name="Buee M."/>
            <person name="Carver A."/>
            <person name="Chen C."/>
            <person name="Cichocki N."/>
            <person name="Clum A."/>
            <person name="Culley D."/>
            <person name="Crous P.W."/>
            <person name="Fauchery L."/>
            <person name="Girlanda M."/>
            <person name="Hayes R."/>
            <person name="Keri Z."/>
            <person name="LaButti K."/>
            <person name="Lipzen A."/>
            <person name="Lombard V."/>
            <person name="Magnuson J."/>
            <person name="Maillard F."/>
            <person name="Morin E."/>
            <person name="Murat C."/>
            <person name="Nolan M."/>
            <person name="Ohm R."/>
            <person name="Pangilinan J."/>
            <person name="Pereira M."/>
            <person name="Perotto S."/>
            <person name="Peter M."/>
            <person name="Riley R."/>
            <person name="Sitrit Y."/>
            <person name="Stielow B."/>
            <person name="Szollosi G."/>
            <person name="Zifcakova L."/>
            <person name="Stursova M."/>
            <person name="Spatafora J.W."/>
            <person name="Tedersoo L."/>
            <person name="Vaario L.-M."/>
            <person name="Yamada A."/>
            <person name="Yan M."/>
            <person name="Wang P."/>
            <person name="Xu J."/>
            <person name="Bruns T."/>
            <person name="Baldrian P."/>
            <person name="Vilgalys R."/>
            <person name="Henrissat B."/>
            <person name="Grigoriev I.V."/>
            <person name="Hibbett D."/>
            <person name="Nagy L.G."/>
            <person name="Martin F.M."/>
        </authorList>
    </citation>
    <scope>NUCLEOTIDE SEQUENCE</scope>
    <source>
        <strain evidence="3">Prilba</strain>
    </source>
</reference>
<dbReference type="OrthoDB" id="5981048at2759"/>
<keyword evidence="1" id="KW-0472">Membrane</keyword>
<evidence type="ECO:0000259" key="2">
    <source>
        <dbReference type="Pfam" id="PF17109"/>
    </source>
</evidence>
<dbReference type="EMBL" id="WHVB01000001">
    <property type="protein sequence ID" value="KAF8487312.1"/>
    <property type="molecule type" value="Genomic_DNA"/>
</dbReference>
<proteinExistence type="predicted"/>
<dbReference type="Pfam" id="PF17109">
    <property type="entry name" value="Goodbye"/>
    <property type="match status" value="1"/>
</dbReference>
<gene>
    <name evidence="4" type="ORF">DFH94DRAFT_678348</name>
    <name evidence="3" type="ORF">DFH94DRAFT_687164</name>
</gene>
<feature type="domain" description="Fungal STAND N-terminal Goodbye" evidence="2">
    <location>
        <begin position="18"/>
        <end position="113"/>
    </location>
</feature>
<sequence>MSTVPSTSTSQSNFASIFNAALESYKRKTKKDLASHPLLPSLQSCDSPEAILTVLREQIPTFSQSQNGDDGLTKWVTPTVNVLYAFSGTLGQGVGLAFPPAIAIFAGIGVLLLVGILHCSLVRPNSNTHGTQAAKDASSSRVKLVDIFNRIERFFGRLEIYTDITPTAAMRAIIIDITVEVLTILGIATKEVKCGGLKTYLKKLVGNTDIEDSLDRLDKLTQEESRMASAELLKMTHSVDEKVMGVDDRVKDVEGKVEDVRSDVHDVGNKVEERIQDVRSDVHDVGNKVEKRIQDVRSDVHDVGDKVQGVEGRVEDVDHRVQTIGNNISSRVQGVDDKLEQVNRSLSL</sequence>
<reference evidence="3" key="2">
    <citation type="journal article" date="2020" name="Nat. Commun.">
        <title>Large-scale genome sequencing of mycorrhizal fungi provides insights into the early evolution of symbiotic traits.</title>
        <authorList>
            <person name="Miyauchi S."/>
            <person name="Kiss E."/>
            <person name="Kuo A."/>
            <person name="Drula E."/>
            <person name="Kohler A."/>
            <person name="Sanchez-Garcia M."/>
            <person name="Morin E."/>
            <person name="Andreopoulos B."/>
            <person name="Barry K.W."/>
            <person name="Bonito G."/>
            <person name="Buee M."/>
            <person name="Carver A."/>
            <person name="Chen C."/>
            <person name="Cichocki N."/>
            <person name="Clum A."/>
            <person name="Culley D."/>
            <person name="Crous P.W."/>
            <person name="Fauchery L."/>
            <person name="Girlanda M."/>
            <person name="Hayes R.D."/>
            <person name="Keri Z."/>
            <person name="LaButti K."/>
            <person name="Lipzen A."/>
            <person name="Lombard V."/>
            <person name="Magnuson J."/>
            <person name="Maillard F."/>
            <person name="Murat C."/>
            <person name="Nolan M."/>
            <person name="Ohm R.A."/>
            <person name="Pangilinan J."/>
            <person name="Pereira M.F."/>
            <person name="Perotto S."/>
            <person name="Peter M."/>
            <person name="Pfister S."/>
            <person name="Riley R."/>
            <person name="Sitrit Y."/>
            <person name="Stielow J.B."/>
            <person name="Szollosi G."/>
            <person name="Zifcakova L."/>
            <person name="Stursova M."/>
            <person name="Spatafora J.W."/>
            <person name="Tedersoo L."/>
            <person name="Vaario L.M."/>
            <person name="Yamada A."/>
            <person name="Yan M."/>
            <person name="Wang P."/>
            <person name="Xu J."/>
            <person name="Bruns T."/>
            <person name="Baldrian P."/>
            <person name="Vilgalys R."/>
            <person name="Dunand C."/>
            <person name="Henrissat B."/>
            <person name="Grigoriev I.V."/>
            <person name="Hibbett D."/>
            <person name="Nagy L.G."/>
            <person name="Martin F.M."/>
        </authorList>
    </citation>
    <scope>NUCLEOTIDE SEQUENCE</scope>
    <source>
        <strain evidence="3">Prilba</strain>
    </source>
</reference>
<dbReference type="EMBL" id="WHVB01000164">
    <property type="protein sequence ID" value="KAF8460700.1"/>
    <property type="molecule type" value="Genomic_DNA"/>
</dbReference>
<comment type="caution">
    <text evidence="3">The sequence shown here is derived from an EMBL/GenBank/DDBJ whole genome shotgun (WGS) entry which is preliminary data.</text>
</comment>
<evidence type="ECO:0000313" key="4">
    <source>
        <dbReference type="EMBL" id="KAF8487312.1"/>
    </source>
</evidence>